<reference evidence="1 2" key="1">
    <citation type="submission" date="2024-09" db="EMBL/GenBank/DDBJ databases">
        <authorList>
            <person name="Sun Q."/>
            <person name="Mori K."/>
        </authorList>
    </citation>
    <scope>NUCLEOTIDE SEQUENCE [LARGE SCALE GENOMIC DNA]</scope>
    <source>
        <strain evidence="1 2">TBRC 1851</strain>
    </source>
</reference>
<evidence type="ECO:0000313" key="1">
    <source>
        <dbReference type="EMBL" id="MFC0865709.1"/>
    </source>
</evidence>
<sequence length="41" mass="4201">MAVGGVAPDVGITWDEVLGDVIASLEVEPGAQSDSGDEREE</sequence>
<comment type="caution">
    <text evidence="1">The sequence shown here is derived from an EMBL/GenBank/DDBJ whole genome shotgun (WGS) entry which is preliminary data.</text>
</comment>
<dbReference type="RefSeq" id="WP_394303718.1">
    <property type="nucleotide sequence ID" value="NZ_JBHMQT010000057.1"/>
</dbReference>
<name>A0ABV6UBY4_9ACTN</name>
<gene>
    <name evidence="1" type="ORF">ACFHYQ_25765</name>
</gene>
<organism evidence="1 2">
    <name type="scientific">Sphaerimonospora cavernae</name>
    <dbReference type="NCBI Taxonomy" id="1740611"/>
    <lineage>
        <taxon>Bacteria</taxon>
        <taxon>Bacillati</taxon>
        <taxon>Actinomycetota</taxon>
        <taxon>Actinomycetes</taxon>
        <taxon>Streptosporangiales</taxon>
        <taxon>Streptosporangiaceae</taxon>
        <taxon>Sphaerimonospora</taxon>
    </lineage>
</organism>
<dbReference type="EMBL" id="JBHMQT010000057">
    <property type="protein sequence ID" value="MFC0865709.1"/>
    <property type="molecule type" value="Genomic_DNA"/>
</dbReference>
<dbReference type="Proteomes" id="UP001589870">
    <property type="component" value="Unassembled WGS sequence"/>
</dbReference>
<accession>A0ABV6UBY4</accession>
<keyword evidence="2" id="KW-1185">Reference proteome</keyword>
<protein>
    <submittedName>
        <fullName evidence="1">Uncharacterized protein</fullName>
    </submittedName>
</protein>
<evidence type="ECO:0000313" key="2">
    <source>
        <dbReference type="Proteomes" id="UP001589870"/>
    </source>
</evidence>
<proteinExistence type="predicted"/>